<dbReference type="Proteomes" id="UP000316291">
    <property type="component" value="Unassembled WGS sequence"/>
</dbReference>
<dbReference type="AlphaFoldDB" id="A0A562RHL3"/>
<evidence type="ECO:0000256" key="1">
    <source>
        <dbReference type="PROSITE-ProRule" id="PRU00169"/>
    </source>
</evidence>
<name>A0A562RHL3_9BRAD</name>
<dbReference type="SUPFAM" id="SSF52172">
    <property type="entry name" value="CheY-like"/>
    <property type="match status" value="1"/>
</dbReference>
<dbReference type="OrthoDB" id="582170at2"/>
<dbReference type="Pfam" id="PF00072">
    <property type="entry name" value="Response_reg"/>
    <property type="match status" value="1"/>
</dbReference>
<feature type="modified residue" description="4-aspartylphosphate" evidence="1">
    <location>
        <position position="53"/>
    </location>
</feature>
<dbReference type="GO" id="GO:0000160">
    <property type="term" value="P:phosphorelay signal transduction system"/>
    <property type="evidence" value="ECO:0007669"/>
    <property type="project" value="InterPro"/>
</dbReference>
<reference evidence="3 4" key="1">
    <citation type="journal article" date="2015" name="Stand. Genomic Sci.">
        <title>Genomic Encyclopedia of Bacterial and Archaeal Type Strains, Phase III: the genomes of soil and plant-associated and newly described type strains.</title>
        <authorList>
            <person name="Whitman W.B."/>
            <person name="Woyke T."/>
            <person name="Klenk H.P."/>
            <person name="Zhou Y."/>
            <person name="Lilburn T.G."/>
            <person name="Beck B.J."/>
            <person name="De Vos P."/>
            <person name="Vandamme P."/>
            <person name="Eisen J.A."/>
            <person name="Garrity G."/>
            <person name="Hugenholtz P."/>
            <person name="Kyrpides N.C."/>
        </authorList>
    </citation>
    <scope>NUCLEOTIDE SEQUENCE [LARGE SCALE GENOMIC DNA]</scope>
    <source>
        <strain evidence="3 4">CGMCC 1.10948</strain>
    </source>
</reference>
<feature type="domain" description="Response regulatory" evidence="2">
    <location>
        <begin position="3"/>
        <end position="113"/>
    </location>
</feature>
<proteinExistence type="predicted"/>
<evidence type="ECO:0000313" key="4">
    <source>
        <dbReference type="Proteomes" id="UP000316291"/>
    </source>
</evidence>
<dbReference type="RefSeq" id="WP_018644718.1">
    <property type="nucleotide sequence ID" value="NZ_VLLA01000011.1"/>
</dbReference>
<protein>
    <submittedName>
        <fullName evidence="3">Response regulator receiver domain-containing protein</fullName>
    </submittedName>
</protein>
<sequence>MLDIFLVEDEALIRMMIAEMVEELGHRVVAEAGSIEDARPIAESSRFDLAILDVSINGQLILPIVDVLERRKLPFLFATGYVSPALPEPFRCCPVLRKPFLIEQLGKAIETIFVRRYGENGSTFLRSAVGEQH</sequence>
<dbReference type="SMART" id="SM00448">
    <property type="entry name" value="REC"/>
    <property type="match status" value="1"/>
</dbReference>
<evidence type="ECO:0000259" key="2">
    <source>
        <dbReference type="PROSITE" id="PS50110"/>
    </source>
</evidence>
<comment type="caution">
    <text evidence="3">The sequence shown here is derived from an EMBL/GenBank/DDBJ whole genome shotgun (WGS) entry which is preliminary data.</text>
</comment>
<keyword evidence="1" id="KW-0597">Phosphoprotein</keyword>
<gene>
    <name evidence="3" type="ORF">IQ16_04519</name>
</gene>
<keyword evidence="4" id="KW-1185">Reference proteome</keyword>
<dbReference type="InterPro" id="IPR001789">
    <property type="entry name" value="Sig_transdc_resp-reg_receiver"/>
</dbReference>
<accession>A0A562RHL3</accession>
<dbReference type="InterPro" id="IPR011006">
    <property type="entry name" value="CheY-like_superfamily"/>
</dbReference>
<dbReference type="PROSITE" id="PS50110">
    <property type="entry name" value="RESPONSE_REGULATORY"/>
    <property type="match status" value="1"/>
</dbReference>
<dbReference type="Gene3D" id="3.40.50.2300">
    <property type="match status" value="1"/>
</dbReference>
<organism evidence="3 4">
    <name type="scientific">Bradyrhizobium huanghuaihaiense</name>
    <dbReference type="NCBI Taxonomy" id="990078"/>
    <lineage>
        <taxon>Bacteria</taxon>
        <taxon>Pseudomonadati</taxon>
        <taxon>Pseudomonadota</taxon>
        <taxon>Alphaproteobacteria</taxon>
        <taxon>Hyphomicrobiales</taxon>
        <taxon>Nitrobacteraceae</taxon>
        <taxon>Bradyrhizobium</taxon>
    </lineage>
</organism>
<dbReference type="EMBL" id="VLLA01000011">
    <property type="protein sequence ID" value="TWI67994.1"/>
    <property type="molecule type" value="Genomic_DNA"/>
</dbReference>
<evidence type="ECO:0000313" key="3">
    <source>
        <dbReference type="EMBL" id="TWI67994.1"/>
    </source>
</evidence>